<comment type="caution">
    <text evidence="2">The sequence shown here is derived from an EMBL/GenBank/DDBJ whole genome shotgun (WGS) entry which is preliminary data.</text>
</comment>
<feature type="compositionally biased region" description="Basic and acidic residues" evidence="1">
    <location>
        <begin position="117"/>
        <end position="127"/>
    </location>
</feature>
<feature type="compositionally biased region" description="Polar residues" evidence="1">
    <location>
        <begin position="106"/>
        <end position="116"/>
    </location>
</feature>
<evidence type="ECO:0000256" key="1">
    <source>
        <dbReference type="SAM" id="MobiDB-lite"/>
    </source>
</evidence>
<gene>
    <name evidence="2" type="ORF">BDW59DRAFT_49912</name>
</gene>
<feature type="compositionally biased region" description="Polar residues" evidence="1">
    <location>
        <begin position="343"/>
        <end position="354"/>
    </location>
</feature>
<feature type="compositionally biased region" description="Polar residues" evidence="1">
    <location>
        <begin position="301"/>
        <end position="319"/>
    </location>
</feature>
<evidence type="ECO:0000313" key="3">
    <source>
        <dbReference type="Proteomes" id="UP001610335"/>
    </source>
</evidence>
<name>A0ABR4IL44_9EURO</name>
<sequence>MWLFRGAQSAVFYYATCTPCADSINRRKRKKEAVRSRSQREKQYSDAIITDQPRPFPQPAPFSTNPGWTEELVLGPGPPKKRGGHRTATHYRMESWDTGAFSTASAQDIDPSLSSSQRKDKPGTKHLGDRWNRMIRYQREDEPLWGEEIEVKGSSVGLSGRGKVDAQTPSKYYIARVPPVNDFHSPIVSGPKSRAETRWMLQPPPSAKVMAGKEQSRAPARPVDYSGLRVDTDKSTSRCSERTHTLPPLATEITEKYPVSSPSRHCPSPKTPGSGTQDPVIPRQPSPTLFTYGKDEHNFVMSPSNHSASDSCSTLSSPGESDLESLRDSLQPPDTPISRPISKASNHPRNSRPSISRALTTVYQDKKKVHMLHFEIQDLNDLEVGQVHRVRPWRWSMDI</sequence>
<evidence type="ECO:0000313" key="2">
    <source>
        <dbReference type="EMBL" id="KAL2828487.1"/>
    </source>
</evidence>
<dbReference type="EMBL" id="JBFXLS010000020">
    <property type="protein sequence ID" value="KAL2828487.1"/>
    <property type="molecule type" value="Genomic_DNA"/>
</dbReference>
<reference evidence="2 3" key="1">
    <citation type="submission" date="2024-07" db="EMBL/GenBank/DDBJ databases">
        <title>Section-level genome sequencing and comparative genomics of Aspergillus sections Usti and Cavernicolus.</title>
        <authorList>
            <consortium name="Lawrence Berkeley National Laboratory"/>
            <person name="Nybo J.L."/>
            <person name="Vesth T.C."/>
            <person name="Theobald S."/>
            <person name="Frisvad J.C."/>
            <person name="Larsen T.O."/>
            <person name="Kjaerboelling I."/>
            <person name="Rothschild-Mancinelli K."/>
            <person name="Lyhne E.K."/>
            <person name="Kogle M.E."/>
            <person name="Barry K."/>
            <person name="Clum A."/>
            <person name="Na H."/>
            <person name="Ledsgaard L."/>
            <person name="Lin J."/>
            <person name="Lipzen A."/>
            <person name="Kuo A."/>
            <person name="Riley R."/>
            <person name="Mondo S."/>
            <person name="LaButti K."/>
            <person name="Haridas S."/>
            <person name="Pangalinan J."/>
            <person name="Salamov A.A."/>
            <person name="Simmons B.A."/>
            <person name="Magnuson J.K."/>
            <person name="Chen J."/>
            <person name="Drula E."/>
            <person name="Henrissat B."/>
            <person name="Wiebenga A."/>
            <person name="Lubbers R.J."/>
            <person name="Gomes A.C."/>
            <person name="Makela M.R."/>
            <person name="Stajich J."/>
            <person name="Grigoriev I.V."/>
            <person name="Mortensen U.H."/>
            <person name="De vries R.P."/>
            <person name="Baker S.E."/>
            <person name="Andersen M.R."/>
        </authorList>
    </citation>
    <scope>NUCLEOTIDE SEQUENCE [LARGE SCALE GENOMIC DNA]</scope>
    <source>
        <strain evidence="2 3">CBS 600.67</strain>
    </source>
</reference>
<feature type="region of interest" description="Disordered" evidence="1">
    <location>
        <begin position="208"/>
        <end position="354"/>
    </location>
</feature>
<proteinExistence type="predicted"/>
<feature type="compositionally biased region" description="Basic and acidic residues" evidence="1">
    <location>
        <begin position="33"/>
        <end position="44"/>
    </location>
</feature>
<keyword evidence="3" id="KW-1185">Reference proteome</keyword>
<feature type="region of interest" description="Disordered" evidence="1">
    <location>
        <begin position="25"/>
        <end position="87"/>
    </location>
</feature>
<protein>
    <submittedName>
        <fullName evidence="2">Uncharacterized protein</fullName>
    </submittedName>
</protein>
<organism evidence="2 3">
    <name type="scientific">Aspergillus cavernicola</name>
    <dbReference type="NCBI Taxonomy" id="176166"/>
    <lineage>
        <taxon>Eukaryota</taxon>
        <taxon>Fungi</taxon>
        <taxon>Dikarya</taxon>
        <taxon>Ascomycota</taxon>
        <taxon>Pezizomycotina</taxon>
        <taxon>Eurotiomycetes</taxon>
        <taxon>Eurotiomycetidae</taxon>
        <taxon>Eurotiales</taxon>
        <taxon>Aspergillaceae</taxon>
        <taxon>Aspergillus</taxon>
        <taxon>Aspergillus subgen. Nidulantes</taxon>
    </lineage>
</organism>
<dbReference type="Proteomes" id="UP001610335">
    <property type="component" value="Unassembled WGS sequence"/>
</dbReference>
<feature type="compositionally biased region" description="Basic and acidic residues" evidence="1">
    <location>
        <begin position="230"/>
        <end position="244"/>
    </location>
</feature>
<accession>A0ABR4IL44</accession>
<feature type="region of interest" description="Disordered" evidence="1">
    <location>
        <begin position="106"/>
        <end position="127"/>
    </location>
</feature>